<dbReference type="InterPro" id="IPR044926">
    <property type="entry name" value="RGS_subdomain_2"/>
</dbReference>
<feature type="domain" description="RGS" evidence="2">
    <location>
        <begin position="33"/>
        <end position="154"/>
    </location>
</feature>
<evidence type="ECO:0000259" key="2">
    <source>
        <dbReference type="PROSITE" id="PS50132"/>
    </source>
</evidence>
<dbReference type="VEuPathDB" id="AmoebaDB:FDP41_002584"/>
<dbReference type="SMART" id="SM00315">
    <property type="entry name" value="RGS"/>
    <property type="match status" value="1"/>
</dbReference>
<dbReference type="VEuPathDB" id="AmoebaDB:NfTy_058040"/>
<evidence type="ECO:0000256" key="1">
    <source>
        <dbReference type="SAM" id="MobiDB-lite"/>
    </source>
</evidence>
<dbReference type="VEuPathDB" id="AmoebaDB:NF0123320"/>
<dbReference type="EMBL" id="VFQX01000030">
    <property type="protein sequence ID" value="KAF0978069.1"/>
    <property type="molecule type" value="Genomic_DNA"/>
</dbReference>
<dbReference type="Pfam" id="PF00615">
    <property type="entry name" value="RGS"/>
    <property type="match status" value="1"/>
</dbReference>
<dbReference type="InterPro" id="IPR016137">
    <property type="entry name" value="RGS"/>
</dbReference>
<dbReference type="InterPro" id="IPR036305">
    <property type="entry name" value="RGS_sf"/>
</dbReference>
<feature type="compositionally biased region" description="Low complexity" evidence="1">
    <location>
        <begin position="357"/>
        <end position="386"/>
    </location>
</feature>
<comment type="caution">
    <text evidence="3">The sequence shown here is derived from an EMBL/GenBank/DDBJ whole genome shotgun (WGS) entry which is preliminary data.</text>
</comment>
<accession>A0A6A5BYQ8</accession>
<evidence type="ECO:0000313" key="4">
    <source>
        <dbReference type="Proteomes" id="UP000444721"/>
    </source>
</evidence>
<dbReference type="OrthoDB" id="10367793at2759"/>
<reference evidence="3 4" key="1">
    <citation type="journal article" date="2019" name="Sci. Rep.">
        <title>Nanopore sequencing improves the draft genome of the human pathogenic amoeba Naegleria fowleri.</title>
        <authorList>
            <person name="Liechti N."/>
            <person name="Schurch N."/>
            <person name="Bruggmann R."/>
            <person name="Wittwer M."/>
        </authorList>
    </citation>
    <scope>NUCLEOTIDE SEQUENCE [LARGE SCALE GENOMIC DNA]</scope>
    <source>
        <strain evidence="3 4">ATCC 30894</strain>
    </source>
</reference>
<dbReference type="PANTHER" id="PTHR10845:SF192">
    <property type="entry name" value="DOUBLE HIT, ISOFORM B"/>
    <property type="match status" value="1"/>
</dbReference>
<dbReference type="SUPFAM" id="SSF48097">
    <property type="entry name" value="Regulator of G-protein signaling, RGS"/>
    <property type="match status" value="1"/>
</dbReference>
<name>A0A6A5BYQ8_NAEFO</name>
<dbReference type="AlphaFoldDB" id="A0A6A5BYQ8"/>
<dbReference type="PROSITE" id="PS50132">
    <property type="entry name" value="RGS"/>
    <property type="match status" value="1"/>
</dbReference>
<feature type="region of interest" description="Disordered" evidence="1">
    <location>
        <begin position="357"/>
        <end position="387"/>
    </location>
</feature>
<sequence>MSLGYSSASSLHQAFHILTQNPQQQQQQQREINFESFLSNEECKQVFKEYLSRSKCEEIILFWDELNAYKSYYQQVLLFYKKGSLRKKNKLVLSLFERANYIVNAFINSNSVLELNLDSKIKVRVCEALESVNKKLSVEGDVFSMLHEDPMEVLTCTMDSLHPNHLFGEVETSVCIDLKIQIPAFIRSSIGSSFILTKGAEFFNRMEYTYPTCQLMCLFNNSFSCQVDEISHAIALGRENAYTQWQCIKKCHESFPYELHISQASFGVRIAKLEMLIPIEKDELVQVFASMEFRQLMDDVMDVQHCYCNNNNQMSTPRSEGSTPRNKEFNVSDSLTTSGDCTLGSITPQVSFVSSLSPSSDDPSMLDSSVYNSSTTSSLSNSGSSSPRIQLCTSSRLLTLNPTSLFSKKERTLEYIQTTVYDPDIETIIHISKTLDRGVSKNTSSLSSKDLTSILSKARKNRSQEHPLPKQHFSHFLFQNNPVLKNSSVLVNIFSCESSFRCKQQIKARAIRILNALNIIFERRRCQQGVSNANHTLAKTGKNRTSLVSLNGLDSNLDDPLGIIKSLQENNEKFPHKRWASRFSKTCQ</sequence>
<dbReference type="PANTHER" id="PTHR10845">
    <property type="entry name" value="REGULATOR OF G PROTEIN SIGNALING"/>
    <property type="match status" value="1"/>
</dbReference>
<keyword evidence="4" id="KW-1185">Reference proteome</keyword>
<dbReference type="GeneID" id="68109802"/>
<dbReference type="OMA" id="NIFSCES"/>
<protein>
    <recommendedName>
        <fullName evidence="2">RGS domain-containing protein</fullName>
    </recommendedName>
</protein>
<dbReference type="RefSeq" id="XP_044562782.1">
    <property type="nucleotide sequence ID" value="XM_044705794.1"/>
</dbReference>
<evidence type="ECO:0000313" key="3">
    <source>
        <dbReference type="EMBL" id="KAF0978069.1"/>
    </source>
</evidence>
<dbReference type="Proteomes" id="UP000444721">
    <property type="component" value="Unassembled WGS sequence"/>
</dbReference>
<proteinExistence type="predicted"/>
<organism evidence="3 4">
    <name type="scientific">Naegleria fowleri</name>
    <name type="common">Brain eating amoeba</name>
    <dbReference type="NCBI Taxonomy" id="5763"/>
    <lineage>
        <taxon>Eukaryota</taxon>
        <taxon>Discoba</taxon>
        <taxon>Heterolobosea</taxon>
        <taxon>Tetramitia</taxon>
        <taxon>Eutetramitia</taxon>
        <taxon>Vahlkampfiidae</taxon>
        <taxon>Naegleria</taxon>
    </lineage>
</organism>
<dbReference type="Gene3D" id="1.10.167.10">
    <property type="entry name" value="Regulator of G-protein Signalling 4, domain 2"/>
    <property type="match status" value="1"/>
</dbReference>
<gene>
    <name evidence="3" type="ORF">FDP41_002584</name>
</gene>